<evidence type="ECO:0000256" key="1">
    <source>
        <dbReference type="ARBA" id="ARBA00022741"/>
    </source>
</evidence>
<dbReference type="PANTHER" id="PTHR47117:SF6">
    <property type="entry name" value="KINESIN-LIKE PROTEIN KIF16B"/>
    <property type="match status" value="1"/>
</dbReference>
<comment type="similarity">
    <text evidence="3">Belongs to the TRAFAC class myosin-kinesin ATPase superfamily. Kinesin family.</text>
</comment>
<dbReference type="Proteomes" id="UP001153954">
    <property type="component" value="Unassembled WGS sequence"/>
</dbReference>
<dbReference type="GO" id="GO:0007018">
    <property type="term" value="P:microtubule-based movement"/>
    <property type="evidence" value="ECO:0007669"/>
    <property type="project" value="InterPro"/>
</dbReference>
<dbReference type="GO" id="GO:0005524">
    <property type="term" value="F:ATP binding"/>
    <property type="evidence" value="ECO:0007669"/>
    <property type="project" value="UniProtKB-KW"/>
</dbReference>
<evidence type="ECO:0000313" key="5">
    <source>
        <dbReference type="EMBL" id="CAH2094854.1"/>
    </source>
</evidence>
<comment type="caution">
    <text evidence="5">The sequence shown here is derived from an EMBL/GenBank/DDBJ whole genome shotgun (WGS) entry which is preliminary data.</text>
</comment>
<keyword evidence="6" id="KW-1185">Reference proteome</keyword>
<organism evidence="5 6">
    <name type="scientific">Euphydryas editha</name>
    <name type="common">Edith's checkerspot</name>
    <dbReference type="NCBI Taxonomy" id="104508"/>
    <lineage>
        <taxon>Eukaryota</taxon>
        <taxon>Metazoa</taxon>
        <taxon>Ecdysozoa</taxon>
        <taxon>Arthropoda</taxon>
        <taxon>Hexapoda</taxon>
        <taxon>Insecta</taxon>
        <taxon>Pterygota</taxon>
        <taxon>Neoptera</taxon>
        <taxon>Endopterygota</taxon>
        <taxon>Lepidoptera</taxon>
        <taxon>Glossata</taxon>
        <taxon>Ditrysia</taxon>
        <taxon>Papilionoidea</taxon>
        <taxon>Nymphalidae</taxon>
        <taxon>Nymphalinae</taxon>
        <taxon>Euphydryas</taxon>
    </lineage>
</organism>
<name>A0AAU9UAV0_EUPED</name>
<dbReference type="InterPro" id="IPR027417">
    <property type="entry name" value="P-loop_NTPase"/>
</dbReference>
<keyword evidence="2" id="KW-0067">ATP-binding</keyword>
<evidence type="ECO:0000256" key="2">
    <source>
        <dbReference type="ARBA" id="ARBA00022840"/>
    </source>
</evidence>
<evidence type="ECO:0000256" key="3">
    <source>
        <dbReference type="PROSITE-ProRule" id="PRU00283"/>
    </source>
</evidence>
<comment type="caution">
    <text evidence="3">Lacks conserved residue(s) required for the propagation of feature annotation.</text>
</comment>
<accession>A0AAU9UAV0</accession>
<keyword evidence="1" id="KW-0547">Nucleotide-binding</keyword>
<gene>
    <name evidence="5" type="ORF">EEDITHA_LOCUS10383</name>
</gene>
<proteinExistence type="inferred from homology"/>
<feature type="domain" description="Kinesin motor" evidence="4">
    <location>
        <begin position="3"/>
        <end position="92"/>
    </location>
</feature>
<reference evidence="5" key="1">
    <citation type="submission" date="2022-03" db="EMBL/GenBank/DDBJ databases">
        <authorList>
            <person name="Tunstrom K."/>
        </authorList>
    </citation>
    <scope>NUCLEOTIDE SEQUENCE</scope>
</reference>
<evidence type="ECO:0000259" key="4">
    <source>
        <dbReference type="PROSITE" id="PS50067"/>
    </source>
</evidence>
<evidence type="ECO:0000313" key="6">
    <source>
        <dbReference type="Proteomes" id="UP001153954"/>
    </source>
</evidence>
<dbReference type="InterPro" id="IPR001752">
    <property type="entry name" value="Kinesin_motor_dom"/>
</dbReference>
<dbReference type="PROSITE" id="PS50067">
    <property type="entry name" value="KINESIN_MOTOR_2"/>
    <property type="match status" value="1"/>
</dbReference>
<dbReference type="PANTHER" id="PTHR47117">
    <property type="entry name" value="STAR-RELATED LIPID TRANSFER PROTEIN 9"/>
    <property type="match status" value="1"/>
</dbReference>
<dbReference type="EMBL" id="CAKOGL010000014">
    <property type="protein sequence ID" value="CAH2094854.1"/>
    <property type="molecule type" value="Genomic_DNA"/>
</dbReference>
<sequence>MASVKVAVRVRPFNQREKDMNAKLIVQMEGKKTRLLTVKNSKEQNDGTREKYKDFTFDHSYWSFDNGDKHFATQDQVRCCTGSIALRVAIIS</sequence>
<dbReference type="InterPro" id="IPR036961">
    <property type="entry name" value="Kinesin_motor_dom_sf"/>
</dbReference>
<dbReference type="SUPFAM" id="SSF52540">
    <property type="entry name" value="P-loop containing nucleoside triphosphate hydrolases"/>
    <property type="match status" value="1"/>
</dbReference>
<dbReference type="GO" id="GO:0008017">
    <property type="term" value="F:microtubule binding"/>
    <property type="evidence" value="ECO:0007669"/>
    <property type="project" value="InterPro"/>
</dbReference>
<dbReference type="AlphaFoldDB" id="A0AAU9UAV0"/>
<dbReference type="Gene3D" id="3.40.850.10">
    <property type="entry name" value="Kinesin motor domain"/>
    <property type="match status" value="1"/>
</dbReference>
<dbReference type="GO" id="GO:0003777">
    <property type="term" value="F:microtubule motor activity"/>
    <property type="evidence" value="ECO:0007669"/>
    <property type="project" value="InterPro"/>
</dbReference>
<protein>
    <recommendedName>
        <fullName evidence="4">Kinesin motor domain-containing protein</fullName>
    </recommendedName>
</protein>